<dbReference type="SUPFAM" id="SSF52777">
    <property type="entry name" value="CoA-dependent acyltransferases"/>
    <property type="match status" value="1"/>
</dbReference>
<dbReference type="InterPro" id="IPR011053">
    <property type="entry name" value="Single_hybrid_motif"/>
</dbReference>
<dbReference type="InterPro" id="IPR001078">
    <property type="entry name" value="2-oxoacid_DH_actylTfrase"/>
</dbReference>
<reference evidence="11 12" key="1">
    <citation type="submission" date="2017-09" db="EMBL/GenBank/DDBJ databases">
        <title>Genomic, metabolic, and phenotypic characteristics of bacterial isolates from the natural microbiome of the model nematode Caenorhabditis elegans.</title>
        <authorList>
            <person name="Zimmermann J."/>
            <person name="Obeng N."/>
            <person name="Yang W."/>
            <person name="Obeng O."/>
            <person name="Kissoyan K."/>
            <person name="Pees B."/>
            <person name="Dirksen P."/>
            <person name="Hoppner M."/>
            <person name="Franke A."/>
            <person name="Rosenstiel P."/>
            <person name="Leippe M."/>
            <person name="Dierking K."/>
            <person name="Kaleta C."/>
            <person name="Schulenburg H."/>
        </authorList>
    </citation>
    <scope>NUCLEOTIDE SEQUENCE [LARGE SCALE GENOMIC DNA]</scope>
    <source>
        <strain evidence="11 12">MYb73</strain>
    </source>
</reference>
<dbReference type="PROSITE" id="PS50968">
    <property type="entry name" value="BIOTINYL_LIPOYL"/>
    <property type="match status" value="1"/>
</dbReference>
<dbReference type="SUPFAM" id="SSF47005">
    <property type="entry name" value="Peripheral subunit-binding domain of 2-oxo acid dehydrogenase complex"/>
    <property type="match status" value="1"/>
</dbReference>
<dbReference type="InterPro" id="IPR000089">
    <property type="entry name" value="Biotin_lipoyl"/>
</dbReference>
<evidence type="ECO:0000259" key="10">
    <source>
        <dbReference type="PROSITE" id="PS51826"/>
    </source>
</evidence>
<comment type="cofactor">
    <cofactor evidence="1 7">
        <name>(R)-lipoate</name>
        <dbReference type="ChEBI" id="CHEBI:83088"/>
    </cofactor>
</comment>
<dbReference type="InterPro" id="IPR004167">
    <property type="entry name" value="PSBD"/>
</dbReference>
<dbReference type="InterPro" id="IPR050743">
    <property type="entry name" value="2-oxoacid_DH_E2_comp"/>
</dbReference>
<organism evidence="11 12">
    <name type="scientific">Achromobacter spanius</name>
    <dbReference type="NCBI Taxonomy" id="217203"/>
    <lineage>
        <taxon>Bacteria</taxon>
        <taxon>Pseudomonadati</taxon>
        <taxon>Pseudomonadota</taxon>
        <taxon>Betaproteobacteria</taxon>
        <taxon>Burkholderiales</taxon>
        <taxon>Alcaligenaceae</taxon>
        <taxon>Achromobacter</taxon>
    </lineage>
</organism>
<accession>A0A2S0I6Y0</accession>
<dbReference type="EMBL" id="CP023270">
    <property type="protein sequence ID" value="AVJ27547.1"/>
    <property type="molecule type" value="Genomic_DNA"/>
</dbReference>
<dbReference type="EC" id="2.3.1.-" evidence="7"/>
<feature type="domain" description="Peripheral subunit-binding (PSBD)" evidence="10">
    <location>
        <begin position="202"/>
        <end position="239"/>
    </location>
</feature>
<dbReference type="Pfam" id="PF00364">
    <property type="entry name" value="Biotin_lipoyl"/>
    <property type="match status" value="1"/>
</dbReference>
<dbReference type="Proteomes" id="UP000239477">
    <property type="component" value="Chromosome"/>
</dbReference>
<dbReference type="OrthoDB" id="9805770at2"/>
<dbReference type="GO" id="GO:0031405">
    <property type="term" value="F:lipoic acid binding"/>
    <property type="evidence" value="ECO:0007669"/>
    <property type="project" value="TreeGrafter"/>
</dbReference>
<dbReference type="CDD" id="cd06849">
    <property type="entry name" value="lipoyl_domain"/>
    <property type="match status" value="1"/>
</dbReference>
<keyword evidence="6 7" id="KW-0012">Acyltransferase</keyword>
<evidence type="ECO:0000313" key="12">
    <source>
        <dbReference type="Proteomes" id="UP000239477"/>
    </source>
</evidence>
<comment type="similarity">
    <text evidence="2 7">Belongs to the 2-oxoacid dehydrogenase family.</text>
</comment>
<dbReference type="AlphaFoldDB" id="A0A2S0I6Y0"/>
<name>A0A2S0I6Y0_9BURK</name>
<dbReference type="Gene3D" id="3.30.559.10">
    <property type="entry name" value="Chloramphenicol acetyltransferase-like domain"/>
    <property type="match status" value="1"/>
</dbReference>
<comment type="subunit">
    <text evidence="3">Forms a 24-polypeptide structural core with octahedral symmetry.</text>
</comment>
<protein>
    <recommendedName>
        <fullName evidence="7">Dihydrolipoamide acetyltransferase component of pyruvate dehydrogenase complex</fullName>
        <ecNumber evidence="7">2.3.1.-</ecNumber>
    </recommendedName>
</protein>
<dbReference type="PROSITE" id="PS51826">
    <property type="entry name" value="PSBD"/>
    <property type="match status" value="1"/>
</dbReference>
<feature type="domain" description="Lipoyl-binding" evidence="9">
    <location>
        <begin position="3"/>
        <end position="78"/>
    </location>
</feature>
<dbReference type="Pfam" id="PF02817">
    <property type="entry name" value="E3_binding"/>
    <property type="match status" value="1"/>
</dbReference>
<dbReference type="Pfam" id="PF00198">
    <property type="entry name" value="2-oxoacid_dh"/>
    <property type="match status" value="1"/>
</dbReference>
<sequence>MGIHIIKMPDIGEGIAEVELVGWHVKVGDTVAEDQPLADVMTDKATVEIPSPVVGKVISLGGDVGQVMAVGGELIRLEVEGEGNVKAGAAAAAPAAKTAVAAADGIAADGAQRAGGPSLVESGAAASGVATPGVSTPGASTPGVTTPGVTTPGVTTPAPSTPAKSSASASASASAPASAKSPAGRQSGGAPAAVRQPGEKPLASPAVRKRAWDLGVELRYVQGSGPAGRILHEDLDAWLQGQGSAISARAGSAYAERNDEDAVPVIGLRRKIAQKMAESKRRIPHFSYVEEIDVTELEDLRVQLNAKWGESRGKLTLLPLLARAMVVALRDFPQINARYDDEAGVVTRYGAVHIGIATQSDGGLMVPVMRHAEARDLWSMAAEITRLAQAVRTGSAGRDELSGSTITITSLGPLGGIVTTPVINHPEVGIVGVNRIVERPAFRNGAVVARKLMNLSSSFDHRVVDGMDAARFIQAVRALLEQPALLFVE</sequence>
<feature type="region of interest" description="Disordered" evidence="8">
    <location>
        <begin position="128"/>
        <end position="206"/>
    </location>
</feature>
<dbReference type="GO" id="GO:0005737">
    <property type="term" value="C:cytoplasm"/>
    <property type="evidence" value="ECO:0007669"/>
    <property type="project" value="TreeGrafter"/>
</dbReference>
<evidence type="ECO:0000256" key="5">
    <source>
        <dbReference type="ARBA" id="ARBA00022823"/>
    </source>
</evidence>
<dbReference type="PROSITE" id="PS00189">
    <property type="entry name" value="LIPOYL"/>
    <property type="match status" value="1"/>
</dbReference>
<evidence type="ECO:0000256" key="6">
    <source>
        <dbReference type="ARBA" id="ARBA00023315"/>
    </source>
</evidence>
<proteinExistence type="inferred from homology"/>
<keyword evidence="4 7" id="KW-0808">Transferase</keyword>
<evidence type="ECO:0000256" key="7">
    <source>
        <dbReference type="RuleBase" id="RU003423"/>
    </source>
</evidence>
<feature type="compositionally biased region" description="Low complexity" evidence="8">
    <location>
        <begin position="135"/>
        <end position="183"/>
    </location>
</feature>
<keyword evidence="12" id="KW-1185">Reference proteome</keyword>
<dbReference type="GO" id="GO:0016407">
    <property type="term" value="F:acetyltransferase activity"/>
    <property type="evidence" value="ECO:0007669"/>
    <property type="project" value="TreeGrafter"/>
</dbReference>
<keyword evidence="5 7" id="KW-0450">Lipoyl</keyword>
<dbReference type="FunFam" id="3.30.559.10:FF:000007">
    <property type="entry name" value="Dihydrolipoamide acetyltransferase component of pyruvate dehydrogenase complex"/>
    <property type="match status" value="1"/>
</dbReference>
<evidence type="ECO:0000256" key="8">
    <source>
        <dbReference type="SAM" id="MobiDB-lite"/>
    </source>
</evidence>
<evidence type="ECO:0000313" key="11">
    <source>
        <dbReference type="EMBL" id="AVJ27547.1"/>
    </source>
</evidence>
<dbReference type="Gene3D" id="4.10.320.10">
    <property type="entry name" value="E3-binding domain"/>
    <property type="match status" value="1"/>
</dbReference>
<gene>
    <name evidence="11" type="ORF">CLM73_10745</name>
</gene>
<evidence type="ECO:0000256" key="4">
    <source>
        <dbReference type="ARBA" id="ARBA00022679"/>
    </source>
</evidence>
<dbReference type="InterPro" id="IPR023213">
    <property type="entry name" value="CAT-like_dom_sf"/>
</dbReference>
<dbReference type="Gene3D" id="2.40.50.100">
    <property type="match status" value="1"/>
</dbReference>
<evidence type="ECO:0000256" key="1">
    <source>
        <dbReference type="ARBA" id="ARBA00001938"/>
    </source>
</evidence>
<evidence type="ECO:0000256" key="2">
    <source>
        <dbReference type="ARBA" id="ARBA00007317"/>
    </source>
</evidence>
<dbReference type="SUPFAM" id="SSF51230">
    <property type="entry name" value="Single hybrid motif"/>
    <property type="match status" value="1"/>
</dbReference>
<evidence type="ECO:0000256" key="3">
    <source>
        <dbReference type="ARBA" id="ARBA00011484"/>
    </source>
</evidence>
<dbReference type="PANTHER" id="PTHR43178">
    <property type="entry name" value="DIHYDROLIPOAMIDE ACETYLTRANSFERASE COMPONENT OF PYRUVATE DEHYDROGENASE COMPLEX"/>
    <property type="match status" value="1"/>
</dbReference>
<evidence type="ECO:0000259" key="9">
    <source>
        <dbReference type="PROSITE" id="PS50968"/>
    </source>
</evidence>
<dbReference type="InterPro" id="IPR003016">
    <property type="entry name" value="2-oxoA_DH_lipoyl-BS"/>
</dbReference>
<dbReference type="PANTHER" id="PTHR43178:SF5">
    <property type="entry name" value="LIPOAMIDE ACYLTRANSFERASE COMPONENT OF BRANCHED-CHAIN ALPHA-KETO ACID DEHYDROGENASE COMPLEX, MITOCHONDRIAL"/>
    <property type="match status" value="1"/>
</dbReference>
<dbReference type="InterPro" id="IPR036625">
    <property type="entry name" value="E3-bd_dom_sf"/>
</dbReference>